<gene>
    <name evidence="1" type="ORF">OFUS_LOCUS9222</name>
</gene>
<evidence type="ECO:0000313" key="1">
    <source>
        <dbReference type="EMBL" id="CAH1782813.1"/>
    </source>
</evidence>
<comment type="caution">
    <text evidence="1">The sequence shown here is derived from an EMBL/GenBank/DDBJ whole genome shotgun (WGS) entry which is preliminary data.</text>
</comment>
<dbReference type="EMBL" id="CAIIXF020000005">
    <property type="protein sequence ID" value="CAH1782813.1"/>
    <property type="molecule type" value="Genomic_DNA"/>
</dbReference>
<proteinExistence type="predicted"/>
<dbReference type="AlphaFoldDB" id="A0A8S4NQ71"/>
<keyword evidence="2" id="KW-1185">Reference proteome</keyword>
<evidence type="ECO:0000313" key="2">
    <source>
        <dbReference type="Proteomes" id="UP000749559"/>
    </source>
</evidence>
<accession>A0A8S4NQ71</accession>
<sequence>MWKTVASDDQLTINKDNLHTILKHARCIEVFAISYPILHIPPAHIDFALTVQLLEAKKLQYLSLTGWPVSTLAFIESVKNTLETVELNFCPNLVDEDIEILSECTDLRLLQICYSVQQFHFETLLDIVNNLHKLEALYLDESIELTFSQVVQLLEMRPVSRLSVSLNVTVSDLETRALKTHYVDCDLRLIRKKIIREIV</sequence>
<name>A0A8S4NQ71_OWEFU</name>
<protein>
    <submittedName>
        <fullName evidence="1">Uncharacterized protein</fullName>
    </submittedName>
</protein>
<organism evidence="1 2">
    <name type="scientific">Owenia fusiformis</name>
    <name type="common">Polychaete worm</name>
    <dbReference type="NCBI Taxonomy" id="6347"/>
    <lineage>
        <taxon>Eukaryota</taxon>
        <taxon>Metazoa</taxon>
        <taxon>Spiralia</taxon>
        <taxon>Lophotrochozoa</taxon>
        <taxon>Annelida</taxon>
        <taxon>Polychaeta</taxon>
        <taxon>Sedentaria</taxon>
        <taxon>Canalipalpata</taxon>
        <taxon>Sabellida</taxon>
        <taxon>Oweniida</taxon>
        <taxon>Oweniidae</taxon>
        <taxon>Owenia</taxon>
    </lineage>
</organism>
<dbReference type="InterPro" id="IPR032675">
    <property type="entry name" value="LRR_dom_sf"/>
</dbReference>
<reference evidence="1" key="1">
    <citation type="submission" date="2022-03" db="EMBL/GenBank/DDBJ databases">
        <authorList>
            <person name="Martin C."/>
        </authorList>
    </citation>
    <scope>NUCLEOTIDE SEQUENCE</scope>
</reference>
<dbReference type="SUPFAM" id="SSF52047">
    <property type="entry name" value="RNI-like"/>
    <property type="match status" value="1"/>
</dbReference>
<dbReference type="Proteomes" id="UP000749559">
    <property type="component" value="Unassembled WGS sequence"/>
</dbReference>
<dbReference type="Gene3D" id="3.80.10.10">
    <property type="entry name" value="Ribonuclease Inhibitor"/>
    <property type="match status" value="1"/>
</dbReference>